<reference evidence="1" key="1">
    <citation type="submission" date="2016-03" db="EMBL/GenBank/DDBJ databases">
        <authorList>
            <person name="Ploux O."/>
        </authorList>
    </citation>
    <scope>NUCLEOTIDE SEQUENCE</scope>
    <source>
        <strain evidence="1">UC10</strain>
    </source>
</reference>
<protein>
    <submittedName>
        <fullName evidence="1">Uncharacterized protein</fullName>
    </submittedName>
</protein>
<proteinExistence type="predicted"/>
<organism evidence="1">
    <name type="scientific">uncultured Mycobacterium sp</name>
    <dbReference type="NCBI Taxonomy" id="171292"/>
    <lineage>
        <taxon>Bacteria</taxon>
        <taxon>Bacillati</taxon>
        <taxon>Actinomycetota</taxon>
        <taxon>Actinomycetes</taxon>
        <taxon>Mycobacteriales</taxon>
        <taxon>Mycobacteriaceae</taxon>
        <taxon>Mycobacterium</taxon>
        <taxon>environmental samples</taxon>
    </lineage>
</organism>
<dbReference type="AlphaFoldDB" id="A0A1Y5PHZ1"/>
<gene>
    <name evidence="1" type="ORF">MHPYR_230108</name>
</gene>
<name>A0A1Y5PHZ1_9MYCO</name>
<sequence length="74" mass="8848">MSGTDERQALAEAGEEKGWLRRECDRVDIYLRDRYRVRVIWQGNDAISGASFFDNEWYEGYTRDLAKVRTWLKK</sequence>
<dbReference type="EMBL" id="FLQS01000016">
    <property type="protein sequence ID" value="SBS75538.1"/>
    <property type="molecule type" value="Genomic_DNA"/>
</dbReference>
<evidence type="ECO:0000313" key="1">
    <source>
        <dbReference type="EMBL" id="SBS75538.1"/>
    </source>
</evidence>
<accession>A0A1Y5PHZ1</accession>